<evidence type="ECO:0000313" key="6">
    <source>
        <dbReference type="EMBL" id="MBC3789982.1"/>
    </source>
</evidence>
<evidence type="ECO:0000256" key="1">
    <source>
        <dbReference type="ARBA" id="ARBA00022723"/>
    </source>
</evidence>
<keyword evidence="2" id="KW-0378">Hydrolase</keyword>
<organism evidence="6 7">
    <name type="scientific">Spirosoma utsteinense</name>
    <dbReference type="NCBI Taxonomy" id="2585773"/>
    <lineage>
        <taxon>Bacteria</taxon>
        <taxon>Pseudomonadati</taxon>
        <taxon>Bacteroidota</taxon>
        <taxon>Cytophagia</taxon>
        <taxon>Cytophagales</taxon>
        <taxon>Cytophagaceae</taxon>
        <taxon>Spirosoma</taxon>
    </lineage>
</organism>
<keyword evidence="1" id="KW-0479">Metal-binding</keyword>
<dbReference type="RefSeq" id="WP_186735627.1">
    <property type="nucleotide sequence ID" value="NZ_VFIA01000002.1"/>
</dbReference>
<dbReference type="EMBL" id="VFIA01000002">
    <property type="protein sequence ID" value="MBC3789982.1"/>
    <property type="molecule type" value="Genomic_DNA"/>
</dbReference>
<comment type="similarity">
    <text evidence="4">Belongs to the cyclic nucleotide phosphodiesterase class-III family.</text>
</comment>
<comment type="caution">
    <text evidence="6">The sequence shown here is derived from an EMBL/GenBank/DDBJ whole genome shotgun (WGS) entry which is preliminary data.</text>
</comment>
<dbReference type="PANTHER" id="PTHR42988:SF2">
    <property type="entry name" value="CYCLIC NUCLEOTIDE PHOSPHODIESTERASE CBUA0032-RELATED"/>
    <property type="match status" value="1"/>
</dbReference>
<protein>
    <submittedName>
        <fullName evidence="6">Icc protein</fullName>
    </submittedName>
</protein>
<evidence type="ECO:0000313" key="7">
    <source>
        <dbReference type="Proteomes" id="UP000700732"/>
    </source>
</evidence>
<keyword evidence="7" id="KW-1185">Reference proteome</keyword>
<evidence type="ECO:0000256" key="2">
    <source>
        <dbReference type="ARBA" id="ARBA00022801"/>
    </source>
</evidence>
<evidence type="ECO:0000256" key="4">
    <source>
        <dbReference type="ARBA" id="ARBA00025742"/>
    </source>
</evidence>
<evidence type="ECO:0000259" key="5">
    <source>
        <dbReference type="Pfam" id="PF00149"/>
    </source>
</evidence>
<dbReference type="Gene3D" id="3.60.21.10">
    <property type="match status" value="1"/>
</dbReference>
<evidence type="ECO:0000256" key="3">
    <source>
        <dbReference type="ARBA" id="ARBA00023004"/>
    </source>
</evidence>
<dbReference type="Proteomes" id="UP000700732">
    <property type="component" value="Unassembled WGS sequence"/>
</dbReference>
<accession>A0ABR6W050</accession>
<dbReference type="SUPFAM" id="SSF56300">
    <property type="entry name" value="Metallo-dependent phosphatases"/>
    <property type="match status" value="1"/>
</dbReference>
<reference evidence="6 7" key="1">
    <citation type="submission" date="2019-06" db="EMBL/GenBank/DDBJ databases">
        <title>Spirosoma utsteinense sp. nov. isolated from Antarctic ice-free soils.</title>
        <authorList>
            <person name="Tahon G."/>
        </authorList>
    </citation>
    <scope>NUCLEOTIDE SEQUENCE [LARGE SCALE GENOMIC DNA]</scope>
    <source>
        <strain evidence="6 7">LMG 31447</strain>
    </source>
</reference>
<feature type="domain" description="Calcineurin-like phosphoesterase" evidence="5">
    <location>
        <begin position="1"/>
        <end position="189"/>
    </location>
</feature>
<dbReference type="Pfam" id="PF00149">
    <property type="entry name" value="Metallophos"/>
    <property type="match status" value="1"/>
</dbReference>
<keyword evidence="3" id="KW-0408">Iron</keyword>
<dbReference type="InterPro" id="IPR050884">
    <property type="entry name" value="CNP_phosphodiesterase-III"/>
</dbReference>
<dbReference type="PANTHER" id="PTHR42988">
    <property type="entry name" value="PHOSPHOHYDROLASE"/>
    <property type="match status" value="1"/>
</dbReference>
<dbReference type="InterPro" id="IPR029052">
    <property type="entry name" value="Metallo-depent_PP-like"/>
</dbReference>
<dbReference type="InterPro" id="IPR004843">
    <property type="entry name" value="Calcineurin-like_PHP"/>
</dbReference>
<sequence>MRIAFITDIHIGAVGEKPQGVDVRENFLKALAFLPEIKPACLVIGGDLCLETADRATYEWIKQQLDNLPYPYRVIAGNHDSSALIAEVFNLDHHLHGTELYYALPLEGRPALFLDSASGAFSPTQWQWLRDYIDALQGNNLLIFMHHPPLPADVTYMDTNYPFRQSEQFMDIVRDLACHVTVVCGHYHVEKAVQRGNLLALLTPSTFLQMKHDPDTMVVDNYYVGVREINLTSHGVTSTVHYLGL</sequence>
<gene>
    <name evidence="6" type="ORF">FH603_466</name>
</gene>
<proteinExistence type="inferred from homology"/>
<name>A0ABR6W050_9BACT</name>